<dbReference type="EMBL" id="JBBXJM010000002">
    <property type="protein sequence ID" value="KAL1411693.1"/>
    <property type="molecule type" value="Genomic_DNA"/>
</dbReference>
<dbReference type="Gene3D" id="2.20.70.10">
    <property type="match status" value="1"/>
</dbReference>
<feature type="compositionally biased region" description="Basic and acidic residues" evidence="1">
    <location>
        <begin position="121"/>
        <end position="135"/>
    </location>
</feature>
<accession>A0ABR3QBF4</accession>
<reference evidence="3 4" key="1">
    <citation type="submission" date="2023-08" db="EMBL/GenBank/DDBJ databases">
        <title>Annotated Genome Sequence of Vanrija albida AlHP1.</title>
        <authorList>
            <person name="Herzog R."/>
        </authorList>
    </citation>
    <scope>NUCLEOTIDE SEQUENCE [LARGE SCALE GENOMIC DNA]</scope>
    <source>
        <strain evidence="3 4">AlHP1</strain>
    </source>
</reference>
<evidence type="ECO:0000313" key="3">
    <source>
        <dbReference type="EMBL" id="KAL1411693.1"/>
    </source>
</evidence>
<evidence type="ECO:0000313" key="4">
    <source>
        <dbReference type="Proteomes" id="UP001565368"/>
    </source>
</evidence>
<dbReference type="PROSITE" id="PS01159">
    <property type="entry name" value="WW_DOMAIN_1"/>
    <property type="match status" value="1"/>
</dbReference>
<gene>
    <name evidence="3" type="ORF">Q8F55_002659</name>
</gene>
<comment type="caution">
    <text evidence="3">The sequence shown here is derived from an EMBL/GenBank/DDBJ whole genome shotgun (WGS) entry which is preliminary data.</text>
</comment>
<proteinExistence type="predicted"/>
<evidence type="ECO:0000259" key="2">
    <source>
        <dbReference type="PROSITE" id="PS50020"/>
    </source>
</evidence>
<feature type="domain" description="WW" evidence="2">
    <location>
        <begin position="140"/>
        <end position="174"/>
    </location>
</feature>
<feature type="region of interest" description="Disordered" evidence="1">
    <location>
        <begin position="166"/>
        <end position="210"/>
    </location>
</feature>
<feature type="compositionally biased region" description="Basic and acidic residues" evidence="1">
    <location>
        <begin position="178"/>
        <end position="191"/>
    </location>
</feature>
<feature type="region of interest" description="Disordered" evidence="1">
    <location>
        <begin position="427"/>
        <end position="459"/>
    </location>
</feature>
<feature type="region of interest" description="Disordered" evidence="1">
    <location>
        <begin position="1"/>
        <end position="144"/>
    </location>
</feature>
<feature type="compositionally biased region" description="Acidic residues" evidence="1">
    <location>
        <begin position="1"/>
        <end position="33"/>
    </location>
</feature>
<dbReference type="RefSeq" id="XP_069211637.1">
    <property type="nucleotide sequence ID" value="XM_069351251.1"/>
</dbReference>
<protein>
    <recommendedName>
        <fullName evidence="2">WW domain-containing protein</fullName>
    </recommendedName>
</protein>
<dbReference type="Pfam" id="PF00397">
    <property type="entry name" value="WW"/>
    <property type="match status" value="1"/>
</dbReference>
<dbReference type="PROSITE" id="PS50020">
    <property type="entry name" value="WW_DOMAIN_2"/>
    <property type="match status" value="1"/>
</dbReference>
<dbReference type="InterPro" id="IPR036020">
    <property type="entry name" value="WW_dom_sf"/>
</dbReference>
<feature type="compositionally biased region" description="Polar residues" evidence="1">
    <location>
        <begin position="443"/>
        <end position="459"/>
    </location>
</feature>
<dbReference type="GeneID" id="95983702"/>
<sequence length="459" mass="49425">MADEEVDWGMEDEAYGGYGEDDCLSLGGDDDYAADTTPAVEPTAPPPKLASSPVKPKSAPLPAKPVSPQKPQSAPLPPKSASRRSPTGPRAAESQSPAQPVKAEQPAASSSAPAKVQTKTTDGDPREPETQPEKGADEDEPLPEGWQRVMSVSQGKYFYYHVDSGRTSWDNPSLEANGKTETKVKEGEVKGSNDGPKVGSSASSRHPETVPSRPIRLLNLQHYLLAPRLLYRLMSVTTDQGRVRLTSDTPTADQGVVRRPGANHRDRLTVTETASEVNVFPNAGHGVMTARPAQYRRAIASLLGQRPAPRSPDRGAAHQTGGLYLLENRVTGATASVLTTESASTSAIVSTRETASQTVDLDVMTGQQDQRSRPDVMTAQRHRHLRFAPTTGPQQAQHLQLRQHRLRSHHGRHRRETAGRLVPKTCATRTAGPGVALPDGHRQQQVPQTSGETVSAQTI</sequence>
<dbReference type="SMART" id="SM00456">
    <property type="entry name" value="WW"/>
    <property type="match status" value="1"/>
</dbReference>
<dbReference type="CDD" id="cd00201">
    <property type="entry name" value="WW"/>
    <property type="match status" value="1"/>
</dbReference>
<dbReference type="SUPFAM" id="SSF51045">
    <property type="entry name" value="WW domain"/>
    <property type="match status" value="1"/>
</dbReference>
<name>A0ABR3QBF4_9TREE</name>
<evidence type="ECO:0000256" key="1">
    <source>
        <dbReference type="SAM" id="MobiDB-lite"/>
    </source>
</evidence>
<keyword evidence="4" id="KW-1185">Reference proteome</keyword>
<dbReference type="InterPro" id="IPR001202">
    <property type="entry name" value="WW_dom"/>
</dbReference>
<organism evidence="3 4">
    <name type="scientific">Vanrija albida</name>
    <dbReference type="NCBI Taxonomy" id="181172"/>
    <lineage>
        <taxon>Eukaryota</taxon>
        <taxon>Fungi</taxon>
        <taxon>Dikarya</taxon>
        <taxon>Basidiomycota</taxon>
        <taxon>Agaricomycotina</taxon>
        <taxon>Tremellomycetes</taxon>
        <taxon>Trichosporonales</taxon>
        <taxon>Trichosporonaceae</taxon>
        <taxon>Vanrija</taxon>
    </lineage>
</organism>
<dbReference type="Proteomes" id="UP001565368">
    <property type="component" value="Unassembled WGS sequence"/>
</dbReference>